<feature type="transmembrane region" description="Helical" evidence="7">
    <location>
        <begin position="47"/>
        <end position="71"/>
    </location>
</feature>
<organism evidence="8 9">
    <name type="scientific">Candidatus Chisholmbacteria bacterium RIFCSPHIGHO2_01_FULL_49_18</name>
    <dbReference type="NCBI Taxonomy" id="1797590"/>
    <lineage>
        <taxon>Bacteria</taxon>
        <taxon>Candidatus Chisholmiibacteriota</taxon>
    </lineage>
</organism>
<gene>
    <name evidence="8" type="ORF">A2785_02470</name>
</gene>
<feature type="transmembrane region" description="Helical" evidence="7">
    <location>
        <begin position="396"/>
        <end position="413"/>
    </location>
</feature>
<evidence type="ECO:0000313" key="9">
    <source>
        <dbReference type="Proteomes" id="UP000179069"/>
    </source>
</evidence>
<protein>
    <submittedName>
        <fullName evidence="8">Uncharacterized protein</fullName>
    </submittedName>
</protein>
<keyword evidence="5 7" id="KW-1133">Transmembrane helix</keyword>
<sequence>MKRNHELRGLAIRGIGWLVAKRFATQILLTGANLILVRLLFPADFGAFAIIQTVITLFWVFADLGLGKALVQRRDEPDTDTLRSVWWTQTLLGVAVVGAVWVFTPAILSYYKGILPVQALSWIRLLVVSEIFVNMGLVSVAILERRLAYGRIMVGEIAGLFITLSVTIFLAARGMGVGSFIYGNLLGRLMSLVFFSLLSPWKWGFGFQRRKLASLFKFGVPLQIAGWIGLVNGAVVPLFVGRFPGPGGWSGAQAVGFVSWAAGVAAIPAAATGIFEQLLFPLLSRSQDDREFAGRIFKKVLGIVALTAFPACAALLALAPEVTAIIYTPSWLPALPALRLAILQTAVGSLNVVALTALLAFGEAKFYRNLQGLWAILQWLLTIPLVLLFGFWGVNIATLIVTLTGLFAFIRLRKYVRFPVLGVVKGPFILSLFLGGFLWVFSRILGISGFWELVLTLLVGGCLYLILTWQFLRKQVEAELSILRSLK</sequence>
<feature type="transmembrane region" description="Helical" evidence="7">
    <location>
        <begin position="123"/>
        <end position="143"/>
    </location>
</feature>
<feature type="transmembrane region" description="Helical" evidence="7">
    <location>
        <begin position="373"/>
        <end position="390"/>
    </location>
</feature>
<dbReference type="InterPro" id="IPR050833">
    <property type="entry name" value="Poly_Biosynth_Transport"/>
</dbReference>
<dbReference type="PANTHER" id="PTHR30250">
    <property type="entry name" value="PST FAMILY PREDICTED COLANIC ACID TRANSPORTER"/>
    <property type="match status" value="1"/>
</dbReference>
<accession>A0A1G1VNK0</accession>
<reference evidence="8 9" key="1">
    <citation type="journal article" date="2016" name="Nat. Commun.">
        <title>Thousands of microbial genomes shed light on interconnected biogeochemical processes in an aquifer system.</title>
        <authorList>
            <person name="Anantharaman K."/>
            <person name="Brown C.T."/>
            <person name="Hug L.A."/>
            <person name="Sharon I."/>
            <person name="Castelle C.J."/>
            <person name="Probst A.J."/>
            <person name="Thomas B.C."/>
            <person name="Singh A."/>
            <person name="Wilkins M.J."/>
            <person name="Karaoz U."/>
            <person name="Brodie E.L."/>
            <person name="Williams K.H."/>
            <person name="Hubbard S.S."/>
            <person name="Banfield J.F."/>
        </authorList>
    </citation>
    <scope>NUCLEOTIDE SEQUENCE [LARGE SCALE GENOMIC DNA]</scope>
</reference>
<dbReference type="Proteomes" id="UP000179069">
    <property type="component" value="Unassembled WGS sequence"/>
</dbReference>
<feature type="transmembrane region" description="Helical" evidence="7">
    <location>
        <begin position="453"/>
        <end position="472"/>
    </location>
</feature>
<evidence type="ECO:0000256" key="3">
    <source>
        <dbReference type="ARBA" id="ARBA00022475"/>
    </source>
</evidence>
<dbReference type="EMBL" id="MHCI01000008">
    <property type="protein sequence ID" value="OGY16976.1"/>
    <property type="molecule type" value="Genomic_DNA"/>
</dbReference>
<name>A0A1G1VNK0_9BACT</name>
<comment type="similarity">
    <text evidence="2">Belongs to the polysaccharide synthase family.</text>
</comment>
<feature type="transmembrane region" description="Helical" evidence="7">
    <location>
        <begin position="340"/>
        <end position="361"/>
    </location>
</feature>
<proteinExistence type="inferred from homology"/>
<feature type="transmembrane region" description="Helical" evidence="7">
    <location>
        <begin position="420"/>
        <end position="441"/>
    </location>
</feature>
<feature type="transmembrane region" description="Helical" evidence="7">
    <location>
        <begin position="260"/>
        <end position="280"/>
    </location>
</feature>
<evidence type="ECO:0000256" key="2">
    <source>
        <dbReference type="ARBA" id="ARBA00007430"/>
    </source>
</evidence>
<keyword evidence="6 7" id="KW-0472">Membrane</keyword>
<comment type="caution">
    <text evidence="8">The sequence shown here is derived from an EMBL/GenBank/DDBJ whole genome shotgun (WGS) entry which is preliminary data.</text>
</comment>
<dbReference type="GO" id="GO:0005886">
    <property type="term" value="C:plasma membrane"/>
    <property type="evidence" value="ECO:0007669"/>
    <property type="project" value="UniProtKB-SubCell"/>
</dbReference>
<dbReference type="AlphaFoldDB" id="A0A1G1VNK0"/>
<feature type="transmembrane region" description="Helical" evidence="7">
    <location>
        <begin position="91"/>
        <end position="111"/>
    </location>
</feature>
<comment type="subcellular location">
    <subcellularLocation>
        <location evidence="1">Cell membrane</location>
        <topology evidence="1">Multi-pass membrane protein</topology>
    </subcellularLocation>
</comment>
<dbReference type="Pfam" id="PF13440">
    <property type="entry name" value="Polysacc_synt_3"/>
    <property type="match status" value="1"/>
</dbReference>
<evidence type="ECO:0000256" key="7">
    <source>
        <dbReference type="SAM" id="Phobius"/>
    </source>
</evidence>
<feature type="transmembrane region" description="Helical" evidence="7">
    <location>
        <begin position="300"/>
        <end position="320"/>
    </location>
</feature>
<evidence type="ECO:0000256" key="5">
    <source>
        <dbReference type="ARBA" id="ARBA00022989"/>
    </source>
</evidence>
<evidence type="ECO:0000256" key="1">
    <source>
        <dbReference type="ARBA" id="ARBA00004651"/>
    </source>
</evidence>
<feature type="transmembrane region" description="Helical" evidence="7">
    <location>
        <begin position="180"/>
        <end position="198"/>
    </location>
</feature>
<dbReference type="PANTHER" id="PTHR30250:SF10">
    <property type="entry name" value="LIPOPOLYSACCHARIDE BIOSYNTHESIS PROTEIN WZXC"/>
    <property type="match status" value="1"/>
</dbReference>
<feature type="transmembrane region" description="Helical" evidence="7">
    <location>
        <begin position="218"/>
        <end position="240"/>
    </location>
</feature>
<evidence type="ECO:0000256" key="4">
    <source>
        <dbReference type="ARBA" id="ARBA00022692"/>
    </source>
</evidence>
<feature type="transmembrane region" description="Helical" evidence="7">
    <location>
        <begin position="155"/>
        <end position="174"/>
    </location>
</feature>
<evidence type="ECO:0000256" key="6">
    <source>
        <dbReference type="ARBA" id="ARBA00023136"/>
    </source>
</evidence>
<keyword evidence="3" id="KW-1003">Cell membrane</keyword>
<keyword evidence="4 7" id="KW-0812">Transmembrane</keyword>
<evidence type="ECO:0000313" key="8">
    <source>
        <dbReference type="EMBL" id="OGY16976.1"/>
    </source>
</evidence>
<feature type="transmembrane region" description="Helical" evidence="7">
    <location>
        <begin position="23"/>
        <end position="41"/>
    </location>
</feature>